<name>A0A516KF22_9BACI</name>
<accession>A0A516KF22</accession>
<dbReference type="EMBL" id="CP041666">
    <property type="protein sequence ID" value="QDP40012.1"/>
    <property type="molecule type" value="Genomic_DNA"/>
</dbReference>
<sequence>MILLIIVAIGCITFVCISQISNAKLVKPVKVSKQVEDFVLHVRIEQNEDGFQVLRALEYKGTKTVELLHRTPLISISIDRNNHDFTGSPVSRTMDPGDKYARDPRHFEALEKGTHTIFIHGQFYVNNELVDIEETREIVFE</sequence>
<dbReference type="OrthoDB" id="2969671at2"/>
<dbReference type="AlphaFoldDB" id="A0A516KF22"/>
<protein>
    <submittedName>
        <fullName evidence="1">Uncharacterized protein</fullName>
    </submittedName>
</protein>
<reference evidence="1 2" key="1">
    <citation type="submission" date="2019-07" db="EMBL/GenBank/DDBJ databases">
        <authorList>
            <person name="Li J."/>
        </authorList>
    </citation>
    <scope>NUCLEOTIDE SEQUENCE [LARGE SCALE GENOMIC DNA]</scope>
    <source>
        <strain evidence="1 2">TKL69</strain>
    </source>
</reference>
<gene>
    <name evidence="1" type="ORF">FN924_07430</name>
</gene>
<dbReference type="Proteomes" id="UP000315215">
    <property type="component" value="Chromosome"/>
</dbReference>
<dbReference type="KEGG" id="aqt:FN924_07430"/>
<keyword evidence="2" id="KW-1185">Reference proteome</keyword>
<proteinExistence type="predicted"/>
<evidence type="ECO:0000313" key="2">
    <source>
        <dbReference type="Proteomes" id="UP000315215"/>
    </source>
</evidence>
<dbReference type="RefSeq" id="WP_143893174.1">
    <property type="nucleotide sequence ID" value="NZ_CP041666.1"/>
</dbReference>
<organism evidence="1 2">
    <name type="scientific">Radiobacillus deserti</name>
    <dbReference type="NCBI Taxonomy" id="2594883"/>
    <lineage>
        <taxon>Bacteria</taxon>
        <taxon>Bacillati</taxon>
        <taxon>Bacillota</taxon>
        <taxon>Bacilli</taxon>
        <taxon>Bacillales</taxon>
        <taxon>Bacillaceae</taxon>
        <taxon>Radiobacillus</taxon>
    </lineage>
</organism>
<evidence type="ECO:0000313" key="1">
    <source>
        <dbReference type="EMBL" id="QDP40012.1"/>
    </source>
</evidence>